<accession>A0A1I5SJ20</accession>
<dbReference type="InterPro" id="IPR004090">
    <property type="entry name" value="Chemotax_Me-accpt_rcpt"/>
</dbReference>
<feature type="domain" description="T-SNARE coiled-coil homology" evidence="15">
    <location>
        <begin position="439"/>
        <end position="484"/>
    </location>
</feature>
<keyword evidence="3" id="KW-0488">Methylation</keyword>
<evidence type="ECO:0000256" key="6">
    <source>
        <dbReference type="ARBA" id="ARBA00022692"/>
    </source>
</evidence>
<evidence type="ECO:0000256" key="1">
    <source>
        <dbReference type="ARBA" id="ARBA00004429"/>
    </source>
</evidence>
<evidence type="ECO:0000256" key="5">
    <source>
        <dbReference type="ARBA" id="ARBA00022519"/>
    </source>
</evidence>
<dbReference type="AlphaFoldDB" id="A0A1I5SJ20"/>
<evidence type="ECO:0000256" key="10">
    <source>
        <dbReference type="ARBA" id="ARBA00029447"/>
    </source>
</evidence>
<evidence type="ECO:0000313" key="17">
    <source>
        <dbReference type="EMBL" id="SFP70641.1"/>
    </source>
</evidence>
<feature type="domain" description="Methyl-accepting transducer" evidence="13">
    <location>
        <begin position="252"/>
        <end position="488"/>
    </location>
</feature>
<dbReference type="PANTHER" id="PTHR32089:SF74">
    <property type="entry name" value="METHYL-ACCEPTING CHEMOTAXIS PROTEIN AER"/>
    <property type="match status" value="1"/>
</dbReference>
<feature type="transmembrane region" description="Helical" evidence="12">
    <location>
        <begin position="180"/>
        <end position="198"/>
    </location>
</feature>
<protein>
    <submittedName>
        <fullName evidence="17">Methyl-accepting chemotaxis sensory transducer with Pas/Pac sensor</fullName>
    </submittedName>
</protein>
<dbReference type="CDD" id="cd06225">
    <property type="entry name" value="HAMP"/>
    <property type="match status" value="1"/>
</dbReference>
<organism evidence="17 18">
    <name type="scientific">Pseudomonas borbori</name>
    <dbReference type="NCBI Taxonomy" id="289003"/>
    <lineage>
        <taxon>Bacteria</taxon>
        <taxon>Pseudomonadati</taxon>
        <taxon>Pseudomonadota</taxon>
        <taxon>Gammaproteobacteria</taxon>
        <taxon>Pseudomonadales</taxon>
        <taxon>Pseudomonadaceae</taxon>
        <taxon>Pseudomonas</taxon>
    </lineage>
</organism>
<dbReference type="GO" id="GO:0005886">
    <property type="term" value="C:plasma membrane"/>
    <property type="evidence" value="ECO:0007669"/>
    <property type="project" value="UniProtKB-SubCell"/>
</dbReference>
<dbReference type="PROSITE" id="PS50112">
    <property type="entry name" value="PAS"/>
    <property type="match status" value="1"/>
</dbReference>
<evidence type="ECO:0000259" key="15">
    <source>
        <dbReference type="PROSITE" id="PS50192"/>
    </source>
</evidence>
<gene>
    <name evidence="17" type="ORF">SAMN05216190_11658</name>
</gene>
<keyword evidence="4" id="KW-0145">Chemotaxis</keyword>
<dbReference type="InterPro" id="IPR035965">
    <property type="entry name" value="PAS-like_dom_sf"/>
</dbReference>
<evidence type="ECO:0000259" key="14">
    <source>
        <dbReference type="PROSITE" id="PS50112"/>
    </source>
</evidence>
<feature type="transmembrane region" description="Helical" evidence="12">
    <location>
        <begin position="153"/>
        <end position="174"/>
    </location>
</feature>
<dbReference type="OrthoDB" id="5675566at2"/>
<evidence type="ECO:0000256" key="7">
    <source>
        <dbReference type="ARBA" id="ARBA00022989"/>
    </source>
</evidence>
<dbReference type="PROSITE" id="PS50885">
    <property type="entry name" value="HAMP"/>
    <property type="match status" value="1"/>
</dbReference>
<dbReference type="Gene3D" id="3.30.450.20">
    <property type="entry name" value="PAS domain"/>
    <property type="match status" value="1"/>
</dbReference>
<evidence type="ECO:0000259" key="13">
    <source>
        <dbReference type="PROSITE" id="PS50111"/>
    </source>
</evidence>
<dbReference type="NCBIfam" id="TIGR00229">
    <property type="entry name" value="sensory_box"/>
    <property type="match status" value="1"/>
</dbReference>
<dbReference type="CDD" id="cd00130">
    <property type="entry name" value="PAS"/>
    <property type="match status" value="1"/>
</dbReference>
<dbReference type="CDD" id="cd11386">
    <property type="entry name" value="MCP_signal"/>
    <property type="match status" value="1"/>
</dbReference>
<feature type="domain" description="HAMP" evidence="16">
    <location>
        <begin position="195"/>
        <end position="247"/>
    </location>
</feature>
<dbReference type="PROSITE" id="PS50192">
    <property type="entry name" value="T_SNARE"/>
    <property type="match status" value="1"/>
</dbReference>
<evidence type="ECO:0000256" key="9">
    <source>
        <dbReference type="ARBA" id="ARBA00023224"/>
    </source>
</evidence>
<comment type="similarity">
    <text evidence="10">Belongs to the methyl-accepting chemotaxis (MCP) protein family.</text>
</comment>
<dbReference type="Proteomes" id="UP000198784">
    <property type="component" value="Unassembled WGS sequence"/>
</dbReference>
<dbReference type="FunFam" id="1.10.287.950:FF:000001">
    <property type="entry name" value="Methyl-accepting chemotaxis sensory transducer"/>
    <property type="match status" value="1"/>
</dbReference>
<dbReference type="FunFam" id="3.30.450.20:FF:000046">
    <property type="entry name" value="Aerotaxis sensor receptor"/>
    <property type="match status" value="1"/>
</dbReference>
<dbReference type="InterPro" id="IPR003660">
    <property type="entry name" value="HAMP_dom"/>
</dbReference>
<dbReference type="GO" id="GO:0052131">
    <property type="term" value="P:positive aerotaxis"/>
    <property type="evidence" value="ECO:0007669"/>
    <property type="project" value="UniProtKB-ARBA"/>
</dbReference>
<dbReference type="InterPro" id="IPR013655">
    <property type="entry name" value="PAS_fold_3"/>
</dbReference>
<evidence type="ECO:0000313" key="18">
    <source>
        <dbReference type="Proteomes" id="UP000198784"/>
    </source>
</evidence>
<feature type="domain" description="PAS" evidence="14">
    <location>
        <begin position="14"/>
        <end position="76"/>
    </location>
</feature>
<dbReference type="STRING" id="289003.SAMN05216190_11658"/>
<keyword evidence="7 12" id="KW-1133">Transmembrane helix</keyword>
<dbReference type="Pfam" id="PF00015">
    <property type="entry name" value="MCPsignal"/>
    <property type="match status" value="1"/>
</dbReference>
<dbReference type="PANTHER" id="PTHR32089">
    <property type="entry name" value="METHYL-ACCEPTING CHEMOTAXIS PROTEIN MCPB"/>
    <property type="match status" value="1"/>
</dbReference>
<name>A0A1I5SJ20_9PSED</name>
<evidence type="ECO:0000256" key="11">
    <source>
        <dbReference type="PROSITE-ProRule" id="PRU00284"/>
    </source>
</evidence>
<evidence type="ECO:0000256" key="3">
    <source>
        <dbReference type="ARBA" id="ARBA00022481"/>
    </source>
</evidence>
<keyword evidence="9 11" id="KW-0807">Transducer</keyword>
<evidence type="ECO:0000256" key="8">
    <source>
        <dbReference type="ARBA" id="ARBA00023136"/>
    </source>
</evidence>
<dbReference type="PROSITE" id="PS50111">
    <property type="entry name" value="CHEMOTAXIS_TRANSDUC_2"/>
    <property type="match status" value="1"/>
</dbReference>
<proteinExistence type="inferred from homology"/>
<dbReference type="InterPro" id="IPR000727">
    <property type="entry name" value="T_SNARE_dom"/>
</dbReference>
<evidence type="ECO:0000256" key="2">
    <source>
        <dbReference type="ARBA" id="ARBA00022475"/>
    </source>
</evidence>
<dbReference type="SUPFAM" id="SSF58104">
    <property type="entry name" value="Methyl-accepting chemotaxis protein (MCP) signaling domain"/>
    <property type="match status" value="1"/>
</dbReference>
<keyword evidence="6 12" id="KW-0812">Transmembrane</keyword>
<dbReference type="InterPro" id="IPR004089">
    <property type="entry name" value="MCPsignal_dom"/>
</dbReference>
<dbReference type="Pfam" id="PF08447">
    <property type="entry name" value="PAS_3"/>
    <property type="match status" value="1"/>
</dbReference>
<sequence length="529" mass="55750">MKLNLPVSGRASSVDAQANILTTTDLKGTLSYVNPDFVAISGFSEAELLGRNHNIVRHPDMPAQAFAGLWRTLKAGRSWMGLVKNRCNNGDHYWVSAYVTPVLRNGQVVEYQSVRTQASPQGVARAEHLYGELRAGRNPLRLRAPRLSLAQRLGLLCAVPGLLAATLLGVSGALPLLPALGGGVLLGGLLAGVLHLGLRPLTDLTRQARAIADNPLSQLVYTGRNDCFGQIAFALHSLQAETGAVIGRMADSARQLSGEAGQLVAAVDSSSQATLQQQGETDQVASAIGQMTCSVQEVARHAQLSASAAGAADLETGSGLQLVEHTRQSIAVLASEVQQSSQVIHQLELHSQEINRALEVIQSIAEQTNLLALNAAIEAARAGEAGRGFAVVADEVRGLASRTQQSTAEIHVIISNLQQGTSNAVAAMSRSQQQAEASVAHALQAAQALEGINQRVSQISDMNLQIAAAVEQQSTVGDDIQRSLGGIRLASESNVAAGCQSRSSASRVAALADRLQALVEHFWGQKRNH</sequence>
<dbReference type="PRINTS" id="PR00260">
    <property type="entry name" value="CHEMTRNSDUCR"/>
</dbReference>
<dbReference type="GO" id="GO:0004888">
    <property type="term" value="F:transmembrane signaling receptor activity"/>
    <property type="evidence" value="ECO:0007669"/>
    <property type="project" value="InterPro"/>
</dbReference>
<keyword evidence="5" id="KW-0997">Cell inner membrane</keyword>
<dbReference type="Pfam" id="PF00672">
    <property type="entry name" value="HAMP"/>
    <property type="match status" value="1"/>
</dbReference>
<evidence type="ECO:0000256" key="4">
    <source>
        <dbReference type="ARBA" id="ARBA00022500"/>
    </source>
</evidence>
<dbReference type="EMBL" id="FOWX01000016">
    <property type="protein sequence ID" value="SFP70641.1"/>
    <property type="molecule type" value="Genomic_DNA"/>
</dbReference>
<dbReference type="InterPro" id="IPR000014">
    <property type="entry name" value="PAS"/>
</dbReference>
<keyword evidence="8 12" id="KW-0472">Membrane</keyword>
<comment type="subcellular location">
    <subcellularLocation>
        <location evidence="1">Cell inner membrane</location>
        <topology evidence="1">Multi-pass membrane protein</topology>
    </subcellularLocation>
</comment>
<keyword evidence="18" id="KW-1185">Reference proteome</keyword>
<dbReference type="SUPFAM" id="SSF55785">
    <property type="entry name" value="PYP-like sensor domain (PAS domain)"/>
    <property type="match status" value="1"/>
</dbReference>
<evidence type="ECO:0000259" key="16">
    <source>
        <dbReference type="PROSITE" id="PS50885"/>
    </source>
</evidence>
<evidence type="ECO:0000256" key="12">
    <source>
        <dbReference type="SAM" id="Phobius"/>
    </source>
</evidence>
<keyword evidence="2" id="KW-1003">Cell membrane</keyword>
<dbReference type="GO" id="GO:0007165">
    <property type="term" value="P:signal transduction"/>
    <property type="evidence" value="ECO:0007669"/>
    <property type="project" value="UniProtKB-KW"/>
</dbReference>
<reference evidence="18" key="1">
    <citation type="submission" date="2016-10" db="EMBL/GenBank/DDBJ databases">
        <authorList>
            <person name="Varghese N."/>
            <person name="Submissions S."/>
        </authorList>
    </citation>
    <scope>NUCLEOTIDE SEQUENCE [LARGE SCALE GENOMIC DNA]</scope>
    <source>
        <strain evidence="18">DSM 17834</strain>
    </source>
</reference>
<dbReference type="SMART" id="SM00283">
    <property type="entry name" value="MA"/>
    <property type="match status" value="1"/>
</dbReference>
<dbReference type="Gene3D" id="1.10.287.950">
    <property type="entry name" value="Methyl-accepting chemotaxis protein"/>
    <property type="match status" value="1"/>
</dbReference>